<name>A0AAN7LAM3_9MYRT</name>
<dbReference type="SUPFAM" id="SSF103642">
    <property type="entry name" value="Sec-C motif"/>
    <property type="match status" value="1"/>
</dbReference>
<dbReference type="AlphaFoldDB" id="A0AAN7LAM3"/>
<dbReference type="PANTHER" id="PTHR35115">
    <property type="entry name" value="CYCLIN DELTA-3"/>
    <property type="match status" value="1"/>
</dbReference>
<dbReference type="InterPro" id="IPR003323">
    <property type="entry name" value="OTU_dom"/>
</dbReference>
<dbReference type="Pfam" id="PF02810">
    <property type="entry name" value="SEC-C"/>
    <property type="match status" value="1"/>
</dbReference>
<reference evidence="3 4" key="1">
    <citation type="journal article" date="2023" name="Hortic Res">
        <title>Pangenome of water caltrop reveals structural variations and asymmetric subgenome divergence after allopolyploidization.</title>
        <authorList>
            <person name="Zhang X."/>
            <person name="Chen Y."/>
            <person name="Wang L."/>
            <person name="Yuan Y."/>
            <person name="Fang M."/>
            <person name="Shi L."/>
            <person name="Lu R."/>
            <person name="Comes H.P."/>
            <person name="Ma Y."/>
            <person name="Chen Y."/>
            <person name="Huang G."/>
            <person name="Zhou Y."/>
            <person name="Zheng Z."/>
            <person name="Qiu Y."/>
        </authorList>
    </citation>
    <scope>NUCLEOTIDE SEQUENCE [LARGE SCALE GENOMIC DNA]</scope>
    <source>
        <tissue evidence="3">Roots</tissue>
    </source>
</reference>
<sequence length="706" mass="78542">MQAGGGVICGVSRATFIPSLLRRNYGGASTLRCFSAPDHAGFIRDVAVTQPPAHLPQLLSVLQARGDKLVSPGVKNGIIPLAIPLAEKSSGAITALLRWPTAPSGMEMPVVEVQRHGVWLLAKNVDQFIHRILVEEDVLSSAERSDDLFNALGDAGDKLYRKGDFSKSNVSSLDVYLLKKVGLFPDVLERKVMKHFESGDHVSALVTGEFYTKKENFPGFARPFVFNAEILLRVGRSIEAKDAARGALKSPWWTLGCKYQDVADIAEWEDEQIEYVKEKITEEGRQEDLKKGKPLEQLLLDEAAFLLDLASVDGSWDDSVERIGECYNNAGLHDIARSCWFESPRVLSLSQREDAEPLHSSKTVVTMVQAKHNKSKPRKQPHQAKKYGKQTDMAQFRSQLDALGLKIVQVTADGNCFFRALADQLEGSEDEHGKYRSMVVQYIKKNRETFEPFIEDEVPFDEYCQTMENDGTWAGHMELQAASLVTRSNICIHQNMSPRWYIRNVEQPGYRMIHLSYHDEEHYNSVRLKEDPGDGPARPVAIKADSDLSSSSRQAKSELKKSKGGPGKNMVDAGSVKIVMAGSGCENAEKVEQILEQMAGDVDAAIEYLVAEQETEEISEEISLSNCPAETSYDDAVNGISEQSKEKNENDTIRQDSWANSIKQTHKDNNMLPEDKKIPRNKACPCGSKKKYKSCCGSAARRPNIV</sequence>
<organism evidence="3 4">
    <name type="scientific">Trapa incisa</name>
    <dbReference type="NCBI Taxonomy" id="236973"/>
    <lineage>
        <taxon>Eukaryota</taxon>
        <taxon>Viridiplantae</taxon>
        <taxon>Streptophyta</taxon>
        <taxon>Embryophyta</taxon>
        <taxon>Tracheophyta</taxon>
        <taxon>Spermatophyta</taxon>
        <taxon>Magnoliopsida</taxon>
        <taxon>eudicotyledons</taxon>
        <taxon>Gunneridae</taxon>
        <taxon>Pentapetalae</taxon>
        <taxon>rosids</taxon>
        <taxon>malvids</taxon>
        <taxon>Myrtales</taxon>
        <taxon>Lythraceae</taxon>
        <taxon>Trapa</taxon>
    </lineage>
</organism>
<evidence type="ECO:0000313" key="4">
    <source>
        <dbReference type="Proteomes" id="UP001345219"/>
    </source>
</evidence>
<evidence type="ECO:0000256" key="1">
    <source>
        <dbReference type="SAM" id="MobiDB-lite"/>
    </source>
</evidence>
<dbReference type="PROSITE" id="PS50802">
    <property type="entry name" value="OTU"/>
    <property type="match status" value="1"/>
</dbReference>
<evidence type="ECO:0000313" key="3">
    <source>
        <dbReference type="EMBL" id="KAK4781074.1"/>
    </source>
</evidence>
<dbReference type="Proteomes" id="UP001345219">
    <property type="component" value="Chromosome 13"/>
</dbReference>
<gene>
    <name evidence="3" type="ORF">SAY87_017180</name>
</gene>
<comment type="caution">
    <text evidence="3">The sequence shown here is derived from an EMBL/GenBank/DDBJ whole genome shotgun (WGS) entry which is preliminary data.</text>
</comment>
<feature type="domain" description="OTU" evidence="2">
    <location>
        <begin position="405"/>
        <end position="529"/>
    </location>
</feature>
<evidence type="ECO:0000259" key="2">
    <source>
        <dbReference type="PROSITE" id="PS50802"/>
    </source>
</evidence>
<proteinExistence type="predicted"/>
<dbReference type="PANTHER" id="PTHR35115:SF7">
    <property type="entry name" value="CYCLIN DELTA-3"/>
    <property type="match status" value="1"/>
</dbReference>
<dbReference type="EMBL" id="JAXIOK010000001">
    <property type="protein sequence ID" value="KAK4781074.1"/>
    <property type="molecule type" value="Genomic_DNA"/>
</dbReference>
<protein>
    <recommendedName>
        <fullName evidence="2">OTU domain-containing protein</fullName>
    </recommendedName>
</protein>
<dbReference type="Gene3D" id="3.90.70.80">
    <property type="match status" value="1"/>
</dbReference>
<dbReference type="InterPro" id="IPR038765">
    <property type="entry name" value="Papain-like_cys_pep_sf"/>
</dbReference>
<dbReference type="SUPFAM" id="SSF54001">
    <property type="entry name" value="Cysteine proteinases"/>
    <property type="match status" value="1"/>
</dbReference>
<dbReference type="InterPro" id="IPR004027">
    <property type="entry name" value="SEC_C_motif"/>
</dbReference>
<feature type="region of interest" description="Disordered" evidence="1">
    <location>
        <begin position="526"/>
        <end position="571"/>
    </location>
</feature>
<dbReference type="InterPro" id="IPR045287">
    <property type="entry name" value="PAB"/>
</dbReference>
<dbReference type="FunFam" id="3.90.70.80:FF:000009">
    <property type="entry name" value="OTU domain-containing protein 3"/>
    <property type="match status" value="1"/>
</dbReference>
<keyword evidence="4" id="KW-1185">Reference proteome</keyword>
<dbReference type="Pfam" id="PF02338">
    <property type="entry name" value="OTU"/>
    <property type="match status" value="1"/>
</dbReference>
<accession>A0AAN7LAM3</accession>
<dbReference type="CDD" id="cd22771">
    <property type="entry name" value="OTU_plant_OTU7-like"/>
    <property type="match status" value="1"/>
</dbReference>
<dbReference type="Gene3D" id="3.10.450.50">
    <property type="match status" value="1"/>
</dbReference>